<dbReference type="Pfam" id="PF13649">
    <property type="entry name" value="Methyltransf_25"/>
    <property type="match status" value="1"/>
</dbReference>
<dbReference type="PANTHER" id="PTHR43422:SF3">
    <property type="entry name" value="THIAMINE THIAZOLE SYNTHASE"/>
    <property type="match status" value="1"/>
</dbReference>
<gene>
    <name evidence="2" type="ORF">J2W56_000796</name>
</gene>
<dbReference type="Gene3D" id="3.50.50.60">
    <property type="entry name" value="FAD/NAD(P)-binding domain"/>
    <property type="match status" value="1"/>
</dbReference>
<keyword evidence="3" id="KW-1185">Reference proteome</keyword>
<dbReference type="Gene3D" id="3.40.50.150">
    <property type="entry name" value="Vaccinia Virus protein VP39"/>
    <property type="match status" value="1"/>
</dbReference>
<evidence type="ECO:0000259" key="1">
    <source>
        <dbReference type="Pfam" id="PF13649"/>
    </source>
</evidence>
<organism evidence="2 3">
    <name type="scientific">Nocardia kruczakiae</name>
    <dbReference type="NCBI Taxonomy" id="261477"/>
    <lineage>
        <taxon>Bacteria</taxon>
        <taxon>Bacillati</taxon>
        <taxon>Actinomycetota</taxon>
        <taxon>Actinomycetes</taxon>
        <taxon>Mycobacteriales</taxon>
        <taxon>Nocardiaceae</taxon>
        <taxon>Nocardia</taxon>
    </lineage>
</organism>
<feature type="domain" description="Methyltransferase" evidence="1">
    <location>
        <begin position="551"/>
        <end position="641"/>
    </location>
</feature>
<dbReference type="InterPro" id="IPR036188">
    <property type="entry name" value="FAD/NAD-bd_sf"/>
</dbReference>
<evidence type="ECO:0000313" key="3">
    <source>
        <dbReference type="Proteomes" id="UP001251217"/>
    </source>
</evidence>
<dbReference type="InterPro" id="IPR041698">
    <property type="entry name" value="Methyltransf_25"/>
</dbReference>
<reference evidence="2 3" key="1">
    <citation type="submission" date="2023-07" db="EMBL/GenBank/DDBJ databases">
        <title>Sorghum-associated microbial communities from plants grown in Nebraska, USA.</title>
        <authorList>
            <person name="Schachtman D."/>
        </authorList>
    </citation>
    <scope>NUCLEOTIDE SEQUENCE [LARGE SCALE GENOMIC DNA]</scope>
    <source>
        <strain evidence="2 3">4272</strain>
    </source>
</reference>
<dbReference type="Proteomes" id="UP001251217">
    <property type="component" value="Unassembled WGS sequence"/>
</dbReference>
<dbReference type="SUPFAM" id="SSF53335">
    <property type="entry name" value="S-adenosyl-L-methionine-dependent methyltransferases"/>
    <property type="match status" value="1"/>
</dbReference>
<proteinExistence type="predicted"/>
<comment type="caution">
    <text evidence="2">The sequence shown here is derived from an EMBL/GenBank/DDBJ whole genome shotgun (WGS) entry which is preliminary data.</text>
</comment>
<name>A0ABU1X963_9NOCA</name>
<dbReference type="CDD" id="cd02440">
    <property type="entry name" value="AdoMet_MTases"/>
    <property type="match status" value="1"/>
</dbReference>
<dbReference type="PANTHER" id="PTHR43422">
    <property type="entry name" value="THIAMINE THIAZOLE SYNTHASE"/>
    <property type="match status" value="1"/>
</dbReference>
<dbReference type="SUPFAM" id="SSF51905">
    <property type="entry name" value="FAD/NAD(P)-binding domain"/>
    <property type="match status" value="1"/>
</dbReference>
<protein>
    <submittedName>
        <fullName evidence="2">2-polyprenyl-6-methoxyphenol hydroxylase-like FAD-dependent oxidoreductase/ubiquinone/menaquinone biosynthesis C-methylase UbiE</fullName>
    </submittedName>
</protein>
<dbReference type="EMBL" id="JAVDWW010000001">
    <property type="protein sequence ID" value="MDR7167078.1"/>
    <property type="molecule type" value="Genomic_DNA"/>
</dbReference>
<dbReference type="InterPro" id="IPR029063">
    <property type="entry name" value="SAM-dependent_MTases_sf"/>
</dbReference>
<sequence>MLDKTKIDGQASHRRAQRRVAAGSAMSKLGEQAIVCGASMSGLLAARVLSDFYEEVTLVERDPLPDGPEQRRGVPQARHFHALLSTGSNILGQLFPGLLDELVSAGANVLANEPSRVYVRLGRHELGGSDKYADPAALVVYQPSRPFLDSHVRRRVRAIENVRILDSHGVVEPMTDRARRVTGARVVNRYTGEETALNAELVVDAMGRSAHTPAFLDNLGCERPIEQRYPVHLSYASQFLRVPADIVGDKLGFSVSPVPERPVGVVAVAYEHDTWILTLFGVDGHKLPHDLSGVIECAAQFAPPSLIATLRSAEPLGAMSAQHYPASTWRRYDKMRQFPPGLLVMGDAICSFNPVYMQGMTMAALQAVALRNCLTDHDADVSRRFFKATAKQIGPVWRGNRFTDFTVSQGDGWRRMPRRLVNWPIDKAQEAAANDPAVAEAVLRVMHFVDPPARLARPSFLMRLVAANRRAGMATTEISDIDRMPRGGPDASWLDRRLQTDRLEYLDRDDVEDRKRSIIRSLDRGERVFGIHRRLARIVLDEVTDVRDPRILELGAGHGGLSRALLSMHPTAQVTVTDIEPASVAAIAAGDLGSHPRATVREMDATAIDAPDGFYDLAVFALSLHHLPPRSAARVFAEGTRAADKLLIIDLSRAPSLLHLVMVALALPLTIVPYWHDALISSLRAYSPSALRALARHADPAITLELRRQAPVLPGSPQIAVASSPR</sequence>
<accession>A0ABU1X963</accession>
<evidence type="ECO:0000313" key="2">
    <source>
        <dbReference type="EMBL" id="MDR7167078.1"/>
    </source>
</evidence>